<name>A0A6I3XSC8_ALIFS</name>
<dbReference type="AlphaFoldDB" id="A0A6I3XSC8"/>
<reference evidence="3 4" key="1">
    <citation type="submission" date="2019-11" db="EMBL/GenBank/DDBJ databases">
        <title>Using colonization assays and comparative genomics to discover symbiosis behaviors and factors in Vibrio fischeri.</title>
        <authorList>
            <person name="Bongrand C."/>
            <person name="Moriano-Gutierrez S."/>
            <person name="Arevalo P."/>
            <person name="Mcfall-Ngai M."/>
            <person name="Visick K."/>
            <person name="Polz M.F."/>
            <person name="Ruby E.G."/>
        </authorList>
    </citation>
    <scope>NUCLEOTIDE SEQUENCE [LARGE SCALE GENOMIC DNA]</scope>
    <source>
        <strain evidence="1">Emors.3.2</strain>
        <strain evidence="3">emors.3.2</strain>
        <strain evidence="4">emors.4.1</strain>
        <strain evidence="2">Emors.4.1</strain>
    </source>
</reference>
<comment type="caution">
    <text evidence="1">The sequence shown here is derived from an EMBL/GenBank/DDBJ whole genome shotgun (WGS) entry which is preliminary data.</text>
</comment>
<evidence type="ECO:0000313" key="3">
    <source>
        <dbReference type="Proteomes" id="UP000435323"/>
    </source>
</evidence>
<dbReference type="EMBL" id="WOBN01000028">
    <property type="protein sequence ID" value="MUK50840.1"/>
    <property type="molecule type" value="Genomic_DNA"/>
</dbReference>
<dbReference type="Proteomes" id="UP000435323">
    <property type="component" value="Unassembled WGS sequence"/>
</dbReference>
<organism evidence="1 3">
    <name type="scientific">Aliivibrio fischeri</name>
    <name type="common">Vibrio fischeri</name>
    <dbReference type="NCBI Taxonomy" id="668"/>
    <lineage>
        <taxon>Bacteria</taxon>
        <taxon>Pseudomonadati</taxon>
        <taxon>Pseudomonadota</taxon>
        <taxon>Gammaproteobacteria</taxon>
        <taxon>Vibrionales</taxon>
        <taxon>Vibrionaceae</taxon>
        <taxon>Aliivibrio</taxon>
    </lineage>
</organism>
<accession>A0A6I3XSC8</accession>
<dbReference type="EMBL" id="WOBO01000007">
    <property type="protein sequence ID" value="MUK45332.1"/>
    <property type="molecule type" value="Genomic_DNA"/>
</dbReference>
<evidence type="ECO:0000313" key="4">
    <source>
        <dbReference type="Proteomes" id="UP000448038"/>
    </source>
</evidence>
<gene>
    <name evidence="1" type="ORF">GNP77_08045</name>
    <name evidence="2" type="ORF">GNP88_16960</name>
</gene>
<evidence type="ECO:0000313" key="2">
    <source>
        <dbReference type="EMBL" id="MUK50840.1"/>
    </source>
</evidence>
<proteinExistence type="predicted"/>
<protein>
    <recommendedName>
        <fullName evidence="5">Thr operon leader peptide</fullName>
    </recommendedName>
</protein>
<dbReference type="Proteomes" id="UP000448038">
    <property type="component" value="Unassembled WGS sequence"/>
</dbReference>
<sequence length="22" mass="2245">MFIISSMIITTTITGTMVAGVG</sequence>
<evidence type="ECO:0000313" key="1">
    <source>
        <dbReference type="EMBL" id="MUK45332.1"/>
    </source>
</evidence>
<evidence type="ECO:0008006" key="5">
    <source>
        <dbReference type="Google" id="ProtNLM"/>
    </source>
</evidence>